<sequence>MPSTILELDGICICAAILFFFLSARFSMGFRQRPTLHRTPAAVRSILDPIDRPSMDTLLHSRASPNSRLIRAFHLSNTFVSSDPTVHTNFNHSSVSLIRAADKSWAHFSDIAVQASELALPNDSITPFHVYVRAVTLRTIIAGLLVPGVDVASLDTNDVNIVAELITELWILSKKQAPIPEQLLETLNLHIRRLVPDQAQYPNPLDFIIPTWETLWRVVAVTVAHVCSDIAARKTFRNLNENPNLDQFLTTKQDGNSPSANFYICESLRLRILPICLARRITPHIEIHVADIESAQRSAFWETSSSSPEAFDAARFLDRTGTRKPSDLLAFGAGPLKCSAMKWAPMAAAVIVGAILNTVDEAQYEIVQGNNIGDRGGWDGWEVRKAT</sequence>
<dbReference type="AlphaFoldDB" id="A0AAW0BDE0"/>
<evidence type="ECO:0000313" key="2">
    <source>
        <dbReference type="EMBL" id="KAK7024053.1"/>
    </source>
</evidence>
<evidence type="ECO:0000313" key="3">
    <source>
        <dbReference type="Proteomes" id="UP001362999"/>
    </source>
</evidence>
<evidence type="ECO:0008006" key="4">
    <source>
        <dbReference type="Google" id="ProtNLM"/>
    </source>
</evidence>
<keyword evidence="1" id="KW-1133">Transmembrane helix</keyword>
<evidence type="ECO:0000256" key="1">
    <source>
        <dbReference type="SAM" id="Phobius"/>
    </source>
</evidence>
<organism evidence="2 3">
    <name type="scientific">Favolaschia claudopus</name>
    <dbReference type="NCBI Taxonomy" id="2862362"/>
    <lineage>
        <taxon>Eukaryota</taxon>
        <taxon>Fungi</taxon>
        <taxon>Dikarya</taxon>
        <taxon>Basidiomycota</taxon>
        <taxon>Agaricomycotina</taxon>
        <taxon>Agaricomycetes</taxon>
        <taxon>Agaricomycetidae</taxon>
        <taxon>Agaricales</taxon>
        <taxon>Marasmiineae</taxon>
        <taxon>Mycenaceae</taxon>
        <taxon>Favolaschia</taxon>
    </lineage>
</organism>
<dbReference type="SUPFAM" id="SSF48264">
    <property type="entry name" value="Cytochrome P450"/>
    <property type="match status" value="1"/>
</dbReference>
<proteinExistence type="predicted"/>
<keyword evidence="1" id="KW-0472">Membrane</keyword>
<dbReference type="GO" id="GO:0016705">
    <property type="term" value="F:oxidoreductase activity, acting on paired donors, with incorporation or reduction of molecular oxygen"/>
    <property type="evidence" value="ECO:0007669"/>
    <property type="project" value="InterPro"/>
</dbReference>
<keyword evidence="1" id="KW-0812">Transmembrane</keyword>
<dbReference type="InterPro" id="IPR001128">
    <property type="entry name" value="Cyt_P450"/>
</dbReference>
<dbReference type="GO" id="GO:0020037">
    <property type="term" value="F:heme binding"/>
    <property type="evidence" value="ECO:0007669"/>
    <property type="project" value="InterPro"/>
</dbReference>
<dbReference type="InterPro" id="IPR036396">
    <property type="entry name" value="Cyt_P450_sf"/>
</dbReference>
<name>A0AAW0BDE0_9AGAR</name>
<reference evidence="2 3" key="1">
    <citation type="journal article" date="2024" name="J Genomics">
        <title>Draft genome sequencing and assembly of Favolaschia claudopus CIRM-BRFM 2984 isolated from oak limbs.</title>
        <authorList>
            <person name="Navarro D."/>
            <person name="Drula E."/>
            <person name="Chaduli D."/>
            <person name="Cazenave R."/>
            <person name="Ahrendt S."/>
            <person name="Wang J."/>
            <person name="Lipzen A."/>
            <person name="Daum C."/>
            <person name="Barry K."/>
            <person name="Grigoriev I.V."/>
            <person name="Favel A."/>
            <person name="Rosso M.N."/>
            <person name="Martin F."/>
        </authorList>
    </citation>
    <scope>NUCLEOTIDE SEQUENCE [LARGE SCALE GENOMIC DNA]</scope>
    <source>
        <strain evidence="2 3">CIRM-BRFM 2984</strain>
    </source>
</reference>
<dbReference type="GO" id="GO:0005506">
    <property type="term" value="F:iron ion binding"/>
    <property type="evidence" value="ECO:0007669"/>
    <property type="project" value="InterPro"/>
</dbReference>
<keyword evidence="3" id="KW-1185">Reference proteome</keyword>
<feature type="transmembrane region" description="Helical" evidence="1">
    <location>
        <begin position="6"/>
        <end position="24"/>
    </location>
</feature>
<protein>
    <recommendedName>
        <fullName evidence="4">Cytochrome P450</fullName>
    </recommendedName>
</protein>
<dbReference type="EMBL" id="JAWWNJ010000035">
    <property type="protein sequence ID" value="KAK7024053.1"/>
    <property type="molecule type" value="Genomic_DNA"/>
</dbReference>
<accession>A0AAW0BDE0</accession>
<comment type="caution">
    <text evidence="2">The sequence shown here is derived from an EMBL/GenBank/DDBJ whole genome shotgun (WGS) entry which is preliminary data.</text>
</comment>
<dbReference type="Gene3D" id="1.10.630.10">
    <property type="entry name" value="Cytochrome P450"/>
    <property type="match status" value="1"/>
</dbReference>
<gene>
    <name evidence="2" type="ORF">R3P38DRAFT_2956373</name>
</gene>
<dbReference type="Proteomes" id="UP001362999">
    <property type="component" value="Unassembled WGS sequence"/>
</dbReference>
<dbReference type="Pfam" id="PF00067">
    <property type="entry name" value="p450"/>
    <property type="match status" value="1"/>
</dbReference>
<dbReference type="GO" id="GO:0004497">
    <property type="term" value="F:monooxygenase activity"/>
    <property type="evidence" value="ECO:0007669"/>
    <property type="project" value="InterPro"/>
</dbReference>